<evidence type="ECO:0000313" key="1">
    <source>
        <dbReference type="EMBL" id="GFD23252.1"/>
    </source>
</evidence>
<proteinExistence type="predicted"/>
<dbReference type="EMBL" id="BKCJ011343419">
    <property type="protein sequence ID" value="GFD23252.1"/>
    <property type="molecule type" value="Genomic_DNA"/>
</dbReference>
<reference evidence="1" key="1">
    <citation type="journal article" date="2019" name="Sci. Rep.">
        <title>Draft genome of Tanacetum cinerariifolium, the natural source of mosquito coil.</title>
        <authorList>
            <person name="Yamashiro T."/>
            <person name="Shiraishi A."/>
            <person name="Satake H."/>
            <person name="Nakayama K."/>
        </authorList>
    </citation>
    <scope>NUCLEOTIDE SEQUENCE</scope>
</reference>
<name>A0A699UJG0_TANCI</name>
<sequence>DLEQENAKKQRVEEENDSAELKRCLEIVSEDEDNVAIEAIPLSLKSPTIIDYKIYKEGRKSYFQINTMYFLLVKKMYPLIKNTLHQMWNDVRLQVDYECEMAYDLLRLIRRQIMEGYVPQ</sequence>
<accession>A0A699UJG0</accession>
<dbReference type="AlphaFoldDB" id="A0A699UJG0"/>
<gene>
    <name evidence="1" type="ORF">Tci_895221</name>
</gene>
<protein>
    <submittedName>
        <fullName evidence="1">Uncharacterized protein</fullName>
    </submittedName>
</protein>
<organism evidence="1">
    <name type="scientific">Tanacetum cinerariifolium</name>
    <name type="common">Dalmatian daisy</name>
    <name type="synonym">Chrysanthemum cinerariifolium</name>
    <dbReference type="NCBI Taxonomy" id="118510"/>
    <lineage>
        <taxon>Eukaryota</taxon>
        <taxon>Viridiplantae</taxon>
        <taxon>Streptophyta</taxon>
        <taxon>Embryophyta</taxon>
        <taxon>Tracheophyta</taxon>
        <taxon>Spermatophyta</taxon>
        <taxon>Magnoliopsida</taxon>
        <taxon>eudicotyledons</taxon>
        <taxon>Gunneridae</taxon>
        <taxon>Pentapetalae</taxon>
        <taxon>asterids</taxon>
        <taxon>campanulids</taxon>
        <taxon>Asterales</taxon>
        <taxon>Asteraceae</taxon>
        <taxon>Asteroideae</taxon>
        <taxon>Anthemideae</taxon>
        <taxon>Anthemidinae</taxon>
        <taxon>Tanacetum</taxon>
    </lineage>
</organism>
<comment type="caution">
    <text evidence="1">The sequence shown here is derived from an EMBL/GenBank/DDBJ whole genome shotgun (WGS) entry which is preliminary data.</text>
</comment>
<feature type="non-terminal residue" evidence="1">
    <location>
        <position position="1"/>
    </location>
</feature>